<dbReference type="PANTHER" id="PTHR34047:SF8">
    <property type="entry name" value="PROTEIN YKFC"/>
    <property type="match status" value="1"/>
</dbReference>
<dbReference type="InterPro" id="IPR043502">
    <property type="entry name" value="DNA/RNA_pol_sf"/>
</dbReference>
<dbReference type="InterPro" id="IPR000477">
    <property type="entry name" value="RT_dom"/>
</dbReference>
<dbReference type="EMBL" id="CP000096">
    <property type="protein sequence ID" value="ABB23734.1"/>
    <property type="molecule type" value="Genomic_DNA"/>
</dbReference>
<dbReference type="PROSITE" id="PS50878">
    <property type="entry name" value="RT_POL"/>
    <property type="match status" value="1"/>
</dbReference>
<dbReference type="STRING" id="319225.Plut_0869"/>
<dbReference type="InterPro" id="IPR051083">
    <property type="entry name" value="GrpII_Intron_Splice-Mob/Def"/>
</dbReference>
<dbReference type="SUPFAM" id="SSF56672">
    <property type="entry name" value="DNA/RNA polymerases"/>
    <property type="match status" value="1"/>
</dbReference>
<comment type="similarity">
    <text evidence="1">Belongs to the bacterial reverse transcriptase family.</text>
</comment>
<feature type="domain" description="Reverse transcriptase" evidence="2">
    <location>
        <begin position="1"/>
        <end position="200"/>
    </location>
</feature>
<dbReference type="Pfam" id="PF00078">
    <property type="entry name" value="RVT_1"/>
    <property type="match status" value="1"/>
</dbReference>
<dbReference type="RefSeq" id="WP_011357608.1">
    <property type="nucleotide sequence ID" value="NC_007512.1"/>
</dbReference>
<dbReference type="eggNOG" id="COG3344">
    <property type="taxonomic scope" value="Bacteria"/>
</dbReference>
<gene>
    <name evidence="3" type="ordered locus">Plut_0869</name>
</gene>
<dbReference type="HOGENOM" id="CLU_087276_0_0_10"/>
<evidence type="ECO:0000313" key="3">
    <source>
        <dbReference type="EMBL" id="ABB23734.1"/>
    </source>
</evidence>
<evidence type="ECO:0000259" key="2">
    <source>
        <dbReference type="PROSITE" id="PS50878"/>
    </source>
</evidence>
<keyword evidence="4" id="KW-1185">Reference proteome</keyword>
<accession>Q3B4J7</accession>
<dbReference type="CDD" id="cd01651">
    <property type="entry name" value="RT_G2_intron"/>
    <property type="match status" value="1"/>
</dbReference>
<evidence type="ECO:0000313" key="4">
    <source>
        <dbReference type="Proteomes" id="UP000002709"/>
    </source>
</evidence>
<dbReference type="KEGG" id="plt:Plut_0869"/>
<dbReference type="AlphaFoldDB" id="Q3B4J7"/>
<dbReference type="PANTHER" id="PTHR34047">
    <property type="entry name" value="NUCLEAR INTRON MATURASE 1, MITOCHONDRIAL-RELATED"/>
    <property type="match status" value="1"/>
</dbReference>
<proteinExistence type="inferred from homology"/>
<evidence type="ECO:0000256" key="1">
    <source>
        <dbReference type="ARBA" id="ARBA00034120"/>
    </source>
</evidence>
<dbReference type="Proteomes" id="UP000002709">
    <property type="component" value="Chromosome"/>
</dbReference>
<protein>
    <recommendedName>
        <fullName evidence="2">Reverse transcriptase domain-containing protein</fullName>
    </recommendedName>
</protein>
<name>Q3B4J7_CHLL3</name>
<sequence length="278" mass="31569">MGTGLPGWSARSGRLLRNAKQLLLRTLQPTLCSTCMHVKGSGGVKRAVRIVRLQARHYPWAAKFDIASYYESIDHQVLLDLLTATGTSPHIQALVADYLHLPDKSMSGTGMVAGGAISPLLGALYLHPLDKAMEQEERKGRILYRRFMDDFIILAKSRHTFKSAIRTVHCVQSDLKLTLHPVKRFISRTENGFDFLGYQIHPDRRLRPSATSLHLITEHARRLYEHGASIMRLRQYVTRWHRWLLGGLDELATTKGGVTRYWVYVLKHLHISGATIRT</sequence>
<organism evidence="3 4">
    <name type="scientific">Chlorobium luteolum (strain DSM 273 / BCRC 81028 / 2530)</name>
    <name type="common">Pelodictyon luteolum</name>
    <dbReference type="NCBI Taxonomy" id="319225"/>
    <lineage>
        <taxon>Bacteria</taxon>
        <taxon>Pseudomonadati</taxon>
        <taxon>Chlorobiota</taxon>
        <taxon>Chlorobiia</taxon>
        <taxon>Chlorobiales</taxon>
        <taxon>Chlorobiaceae</taxon>
        <taxon>Chlorobium/Pelodictyon group</taxon>
        <taxon>Pelodictyon</taxon>
    </lineage>
</organism>
<reference evidence="4" key="1">
    <citation type="submission" date="2005-08" db="EMBL/GenBank/DDBJ databases">
        <title>Complete sequence of Pelodictyon luteolum DSM 273.</title>
        <authorList>
            <consortium name="US DOE Joint Genome Institute"/>
            <person name="Copeland A."/>
            <person name="Lucas S."/>
            <person name="Lapidus A."/>
            <person name="Barry K."/>
            <person name="Detter J.C."/>
            <person name="Glavina T."/>
            <person name="Hammon N."/>
            <person name="Israni S."/>
            <person name="Pitluck S."/>
            <person name="Bryant D."/>
            <person name="Schmutz J."/>
            <person name="Larimer F."/>
            <person name="Land M."/>
            <person name="Kyrpides N."/>
            <person name="Ivanova N."/>
            <person name="Richardson P."/>
        </authorList>
    </citation>
    <scope>NUCLEOTIDE SEQUENCE [LARGE SCALE GENOMIC DNA]</scope>
    <source>
        <strain evidence="4">DSM 273 / BCRC 81028 / 2530</strain>
    </source>
</reference>